<accession>A0A1B1A8M5</accession>
<dbReference type="GeneID" id="28252029"/>
<dbReference type="AlphaFoldDB" id="A0A1B1A8M5"/>
<dbReference type="InterPro" id="IPR011231">
    <property type="entry name" value="Phage_VT1-Sakai_H0018"/>
</dbReference>
<reference evidence="1 2" key="1">
    <citation type="journal article" date="2016" name="ISME J.">
        <title>Global occurrence and heterogeneity of the Roseobacter-clade species Ruegeria mobilis.</title>
        <authorList>
            <person name="Sonnenschein E."/>
            <person name="Gram L."/>
        </authorList>
    </citation>
    <scope>NUCLEOTIDE SEQUENCE [LARGE SCALE GENOMIC DNA]</scope>
    <source>
        <strain evidence="1 2">F1926</strain>
        <plasmid evidence="1 2">unnamed1</plasmid>
    </source>
</reference>
<protein>
    <recommendedName>
        <fullName evidence="3">RecA/RadA recombinase</fullName>
    </recommendedName>
</protein>
<dbReference type="Pfam" id="PF09956">
    <property type="entry name" value="Phage_cement_2"/>
    <property type="match status" value="1"/>
</dbReference>
<name>A0A1B1A8M5_9RHOB</name>
<dbReference type="PIRSF" id="PIRSF030771">
    <property type="entry name" value="UCP030771"/>
    <property type="match status" value="1"/>
</dbReference>
<evidence type="ECO:0008006" key="3">
    <source>
        <dbReference type="Google" id="ProtNLM"/>
    </source>
</evidence>
<evidence type="ECO:0000313" key="1">
    <source>
        <dbReference type="EMBL" id="ANP42913.1"/>
    </source>
</evidence>
<keyword evidence="1" id="KW-0614">Plasmid</keyword>
<dbReference type="OrthoDB" id="5365964at2"/>
<geneLocation type="plasmid" evidence="1 2">
    <name>unnamed1</name>
</geneLocation>
<proteinExistence type="predicted"/>
<dbReference type="RefSeq" id="WP_005635105.1">
    <property type="nucleotide sequence ID" value="NZ_CP015231.1"/>
</dbReference>
<sequence>MKNYIQPGEKITIKAPADVLSGGGVLVGSMFGVAAVSAKEGEDVTIVRKGVFNLNKLPAQSWDEGAKVYWNNTAKQCTTVASGNAHIGYAASPAADPSDNGIVVLL</sequence>
<dbReference type="KEGG" id="rmb:K529_019305"/>
<dbReference type="Proteomes" id="UP000013243">
    <property type="component" value="Plasmid unnamed1"/>
</dbReference>
<dbReference type="EMBL" id="CP015231">
    <property type="protein sequence ID" value="ANP42913.1"/>
    <property type="molecule type" value="Genomic_DNA"/>
</dbReference>
<organism evidence="1 2">
    <name type="scientific">Tritonibacter mobilis F1926</name>
    <dbReference type="NCBI Taxonomy" id="1265309"/>
    <lineage>
        <taxon>Bacteria</taxon>
        <taxon>Pseudomonadati</taxon>
        <taxon>Pseudomonadota</taxon>
        <taxon>Alphaproteobacteria</taxon>
        <taxon>Rhodobacterales</taxon>
        <taxon>Paracoccaceae</taxon>
        <taxon>Tritonibacter</taxon>
    </lineage>
</organism>
<evidence type="ECO:0000313" key="2">
    <source>
        <dbReference type="Proteomes" id="UP000013243"/>
    </source>
</evidence>
<gene>
    <name evidence="1" type="ORF">K529_019305</name>
</gene>